<dbReference type="Proteomes" id="UP000292781">
    <property type="component" value="Unassembled WGS sequence"/>
</dbReference>
<dbReference type="AlphaFoldDB" id="A0A4Q9VHV6"/>
<comment type="caution">
    <text evidence="2">The sequence shown here is derived from an EMBL/GenBank/DDBJ whole genome shotgun (WGS) entry which is preliminary data.</text>
</comment>
<dbReference type="InterPro" id="IPR025557">
    <property type="entry name" value="DUF4282"/>
</dbReference>
<proteinExistence type="predicted"/>
<keyword evidence="1" id="KW-1133">Transmembrane helix</keyword>
<feature type="transmembrane region" description="Helical" evidence="1">
    <location>
        <begin position="50"/>
        <end position="72"/>
    </location>
</feature>
<evidence type="ECO:0000313" key="2">
    <source>
        <dbReference type="EMBL" id="TBW34752.1"/>
    </source>
</evidence>
<organism evidence="2 3">
    <name type="scientific">Siculibacillus lacustris</name>
    <dbReference type="NCBI Taxonomy" id="1549641"/>
    <lineage>
        <taxon>Bacteria</taxon>
        <taxon>Pseudomonadati</taxon>
        <taxon>Pseudomonadota</taxon>
        <taxon>Alphaproteobacteria</taxon>
        <taxon>Hyphomicrobiales</taxon>
        <taxon>Ancalomicrobiaceae</taxon>
        <taxon>Siculibacillus</taxon>
    </lineage>
</organism>
<dbReference type="OrthoDB" id="10011919at2"/>
<keyword evidence="1" id="KW-0812">Transmembrane</keyword>
<dbReference type="Pfam" id="PF14110">
    <property type="entry name" value="DUF4282"/>
    <property type="match status" value="1"/>
</dbReference>
<protein>
    <submittedName>
        <fullName evidence="2">DUF4282 domain-containing protein</fullName>
    </submittedName>
</protein>
<sequence length="96" mass="10422">MLSKLTNLDDFLVDRLVRPFHLLGSAFAVLVALIGWLFGVAALLQSPLVGGLVLVTVTLLAALIFLGVRIAAETVIAVFRMHQRFIGGGPWDRVPR</sequence>
<keyword evidence="3" id="KW-1185">Reference proteome</keyword>
<gene>
    <name evidence="2" type="ORF">EYW49_17680</name>
</gene>
<dbReference type="RefSeq" id="WP_131310957.1">
    <property type="nucleotide sequence ID" value="NZ_SJFN01000031.1"/>
</dbReference>
<accession>A0A4Q9VHV6</accession>
<keyword evidence="1" id="KW-0472">Membrane</keyword>
<feature type="transmembrane region" description="Helical" evidence="1">
    <location>
        <begin position="20"/>
        <end position="44"/>
    </location>
</feature>
<name>A0A4Q9VHV6_9HYPH</name>
<evidence type="ECO:0000313" key="3">
    <source>
        <dbReference type="Proteomes" id="UP000292781"/>
    </source>
</evidence>
<reference evidence="2 3" key="1">
    <citation type="submission" date="2019-02" db="EMBL/GenBank/DDBJ databases">
        <title>Siculibacillus lacustris gen. nov., sp. nov., a new rosette-forming bacterium isolated from a freshwater crater lake (Lake St. Ana, Romania).</title>
        <authorList>
            <person name="Felfoldi T."/>
            <person name="Marton Z."/>
            <person name="Szabo A."/>
            <person name="Mentes A."/>
            <person name="Boka K."/>
            <person name="Marialigeti K."/>
            <person name="Mathe I."/>
            <person name="Koncz M."/>
            <person name="Schumann P."/>
            <person name="Toth E."/>
        </authorList>
    </citation>
    <scope>NUCLEOTIDE SEQUENCE [LARGE SCALE GENOMIC DNA]</scope>
    <source>
        <strain evidence="2 3">SA-279</strain>
    </source>
</reference>
<evidence type="ECO:0000256" key="1">
    <source>
        <dbReference type="SAM" id="Phobius"/>
    </source>
</evidence>
<dbReference type="EMBL" id="SJFN01000031">
    <property type="protein sequence ID" value="TBW34752.1"/>
    <property type="molecule type" value="Genomic_DNA"/>
</dbReference>